<keyword evidence="2" id="KW-1185">Reference proteome</keyword>
<dbReference type="Proteomes" id="UP001501747">
    <property type="component" value="Unassembled WGS sequence"/>
</dbReference>
<evidence type="ECO:0000313" key="1">
    <source>
        <dbReference type="EMBL" id="GAA3996736.1"/>
    </source>
</evidence>
<name>A0ABP7RFH4_9PSEU</name>
<comment type="caution">
    <text evidence="1">The sequence shown here is derived from an EMBL/GenBank/DDBJ whole genome shotgun (WGS) entry which is preliminary data.</text>
</comment>
<accession>A0ABP7RFH4</accession>
<sequence length="106" mass="11068">MALSPDVERILRLLLPGSEPWHGELLAQLPATKSGSGCDCGCPTVDLAVDRSSGTRATSAPNGMIASAAGADGGVLLFVHNGYLSMLEAYYYEDSVAAWPEDLALD</sequence>
<reference evidence="2" key="1">
    <citation type="journal article" date="2019" name="Int. J. Syst. Evol. Microbiol.">
        <title>The Global Catalogue of Microorganisms (GCM) 10K type strain sequencing project: providing services to taxonomists for standard genome sequencing and annotation.</title>
        <authorList>
            <consortium name="The Broad Institute Genomics Platform"/>
            <consortium name="The Broad Institute Genome Sequencing Center for Infectious Disease"/>
            <person name="Wu L."/>
            <person name="Ma J."/>
        </authorList>
    </citation>
    <scope>NUCLEOTIDE SEQUENCE [LARGE SCALE GENOMIC DNA]</scope>
    <source>
        <strain evidence="2">JCM 17342</strain>
    </source>
</reference>
<gene>
    <name evidence="1" type="ORF">GCM10022247_15900</name>
</gene>
<dbReference type="EMBL" id="BAABAL010000005">
    <property type="protein sequence ID" value="GAA3996736.1"/>
    <property type="molecule type" value="Genomic_DNA"/>
</dbReference>
<organism evidence="1 2">
    <name type="scientific">Allokutzneria multivorans</name>
    <dbReference type="NCBI Taxonomy" id="1142134"/>
    <lineage>
        <taxon>Bacteria</taxon>
        <taxon>Bacillati</taxon>
        <taxon>Actinomycetota</taxon>
        <taxon>Actinomycetes</taxon>
        <taxon>Pseudonocardiales</taxon>
        <taxon>Pseudonocardiaceae</taxon>
        <taxon>Allokutzneria</taxon>
    </lineage>
</organism>
<evidence type="ECO:0000313" key="2">
    <source>
        <dbReference type="Proteomes" id="UP001501747"/>
    </source>
</evidence>
<dbReference type="RefSeq" id="WP_344872192.1">
    <property type="nucleotide sequence ID" value="NZ_BAABAL010000005.1"/>
</dbReference>
<protein>
    <submittedName>
        <fullName evidence="1">Uncharacterized protein</fullName>
    </submittedName>
</protein>
<proteinExistence type="predicted"/>